<evidence type="ECO:0000313" key="9">
    <source>
        <dbReference type="Proteomes" id="UP000256253"/>
    </source>
</evidence>
<dbReference type="PANTHER" id="PTHR43827:SF3">
    <property type="entry name" value="NADP-DEPENDENT OXIDOREDUCTASE DOMAIN-CONTAINING PROTEIN"/>
    <property type="match status" value="1"/>
</dbReference>
<feature type="site" description="Lowers pKa of active site Tyr" evidence="6">
    <location>
        <position position="93"/>
    </location>
</feature>
<gene>
    <name evidence="8" type="ORF">DFJ65_1427</name>
</gene>
<keyword evidence="9" id="KW-1185">Reference proteome</keyword>
<dbReference type="InterPro" id="IPR020471">
    <property type="entry name" value="AKR"/>
</dbReference>
<dbReference type="InterPro" id="IPR018170">
    <property type="entry name" value="Aldo/ket_reductase_CS"/>
</dbReference>
<evidence type="ECO:0000259" key="7">
    <source>
        <dbReference type="Pfam" id="PF00248"/>
    </source>
</evidence>
<feature type="binding site" evidence="5">
    <location>
        <position position="125"/>
    </location>
    <ligand>
        <name>substrate</name>
    </ligand>
</feature>
<dbReference type="InterPro" id="IPR036812">
    <property type="entry name" value="NAD(P)_OxRdtase_dom_sf"/>
</dbReference>
<reference evidence="8 9" key="1">
    <citation type="submission" date="2018-08" db="EMBL/GenBank/DDBJ databases">
        <title>Sequencing the genomes of 1000 actinobacteria strains.</title>
        <authorList>
            <person name="Klenk H.-P."/>
        </authorList>
    </citation>
    <scope>NUCLEOTIDE SEQUENCE [LARGE SCALE GENOMIC DNA]</scope>
    <source>
        <strain evidence="8 9">DSM 22967</strain>
    </source>
</reference>
<dbReference type="Gene3D" id="3.20.20.100">
    <property type="entry name" value="NADP-dependent oxidoreductase domain"/>
    <property type="match status" value="1"/>
</dbReference>
<dbReference type="SUPFAM" id="SSF51430">
    <property type="entry name" value="NAD(P)-linked oxidoreductase"/>
    <property type="match status" value="1"/>
</dbReference>
<evidence type="ECO:0000256" key="2">
    <source>
        <dbReference type="ARBA" id="ARBA00022857"/>
    </source>
</evidence>
<protein>
    <submittedName>
        <fullName evidence="8">2,5-diketo-D-gluconate reductase A</fullName>
    </submittedName>
</protein>
<comment type="similarity">
    <text evidence="1">Belongs to the aldo/keto reductase family.</text>
</comment>
<evidence type="ECO:0000256" key="5">
    <source>
        <dbReference type="PIRSR" id="PIRSR000097-2"/>
    </source>
</evidence>
<proteinExistence type="inferred from homology"/>
<dbReference type="GO" id="GO:0016616">
    <property type="term" value="F:oxidoreductase activity, acting on the CH-OH group of donors, NAD or NADP as acceptor"/>
    <property type="evidence" value="ECO:0007669"/>
    <property type="project" value="UniProtKB-ARBA"/>
</dbReference>
<dbReference type="PANTHER" id="PTHR43827">
    <property type="entry name" value="2,5-DIKETO-D-GLUCONIC ACID REDUCTASE"/>
    <property type="match status" value="1"/>
</dbReference>
<dbReference type="PROSITE" id="PS00798">
    <property type="entry name" value="ALDOKETO_REDUCTASE_1"/>
    <property type="match status" value="1"/>
</dbReference>
<dbReference type="PIRSF" id="PIRSF000097">
    <property type="entry name" value="AKR"/>
    <property type="match status" value="1"/>
</dbReference>
<dbReference type="InterPro" id="IPR023210">
    <property type="entry name" value="NADP_OxRdtase_dom"/>
</dbReference>
<keyword evidence="3" id="KW-0560">Oxidoreductase</keyword>
<organism evidence="8 9">
    <name type="scientific">Calidifontibacter indicus</name>
    <dbReference type="NCBI Taxonomy" id="419650"/>
    <lineage>
        <taxon>Bacteria</taxon>
        <taxon>Bacillati</taxon>
        <taxon>Actinomycetota</taxon>
        <taxon>Actinomycetes</taxon>
        <taxon>Micrococcales</taxon>
        <taxon>Dermacoccaceae</taxon>
        <taxon>Calidifontibacter</taxon>
    </lineage>
</organism>
<keyword evidence="2" id="KW-0521">NADP</keyword>
<evidence type="ECO:0000256" key="1">
    <source>
        <dbReference type="ARBA" id="ARBA00007905"/>
    </source>
</evidence>
<dbReference type="Pfam" id="PF00248">
    <property type="entry name" value="Aldo_ket_red"/>
    <property type="match status" value="1"/>
</dbReference>
<dbReference type="AlphaFoldDB" id="A0A3D9V031"/>
<evidence type="ECO:0000256" key="4">
    <source>
        <dbReference type="PIRSR" id="PIRSR000097-1"/>
    </source>
</evidence>
<comment type="caution">
    <text evidence="8">The sequence shown here is derived from an EMBL/GenBank/DDBJ whole genome shotgun (WGS) entry which is preliminary data.</text>
</comment>
<dbReference type="PROSITE" id="PS00062">
    <property type="entry name" value="ALDOKETO_REDUCTASE_2"/>
    <property type="match status" value="1"/>
</dbReference>
<sequence>MTEPTQTTEQTVQTTAVPTVALRAVAEGHAIEMPQLGFGVWQVDDAAAEDAVAEALRVGYRSVDTARIYGNEEGVGRALAAAGTDDDVFLTTKVWNDDHGFESTLAAFDASQQRLGRAIDLYLIHWPAPGTGDFVGTYRALQQLRAEGKVRAVGVCNFDIDHLEQLHAAVGEYPAINQVELHPNFQQKQLRAFHEEHGIVTEAWSPLGQGGDILSDATITDIASQYGVTAAQVVLRWHLQQGRVVIPKSVTPSRIAENFDVFGFELSQRAMDAIALLDNGTRLGPDPATFGG</sequence>
<accession>A0A3D9V031</accession>
<evidence type="ECO:0000256" key="6">
    <source>
        <dbReference type="PIRSR" id="PIRSR000097-3"/>
    </source>
</evidence>
<feature type="active site" description="Proton donor" evidence="4">
    <location>
        <position position="69"/>
    </location>
</feature>
<feature type="domain" description="NADP-dependent oxidoreductase" evidence="7">
    <location>
        <begin position="36"/>
        <end position="275"/>
    </location>
</feature>
<dbReference type="EMBL" id="QTUA01000001">
    <property type="protein sequence ID" value="REF30421.1"/>
    <property type="molecule type" value="Genomic_DNA"/>
</dbReference>
<evidence type="ECO:0000256" key="3">
    <source>
        <dbReference type="ARBA" id="ARBA00023002"/>
    </source>
</evidence>
<dbReference type="PRINTS" id="PR00069">
    <property type="entry name" value="ALDKETRDTASE"/>
</dbReference>
<dbReference type="OrthoDB" id="9804790at2"/>
<dbReference type="FunFam" id="3.20.20.100:FF:000015">
    <property type="entry name" value="Oxidoreductase, aldo/keto reductase family"/>
    <property type="match status" value="1"/>
</dbReference>
<evidence type="ECO:0000313" key="8">
    <source>
        <dbReference type="EMBL" id="REF30421.1"/>
    </source>
</evidence>
<dbReference type="Proteomes" id="UP000256253">
    <property type="component" value="Unassembled WGS sequence"/>
</dbReference>
<name>A0A3D9V031_9MICO</name>
<dbReference type="PROSITE" id="PS00063">
    <property type="entry name" value="ALDOKETO_REDUCTASE_3"/>
    <property type="match status" value="1"/>
</dbReference>
<dbReference type="RefSeq" id="WP_115922418.1">
    <property type="nucleotide sequence ID" value="NZ_QTUA01000001.1"/>
</dbReference>